<proteinExistence type="predicted"/>
<gene>
    <name evidence="1" type="ORF">DFR69_1226</name>
</gene>
<reference evidence="1 2" key="1">
    <citation type="submission" date="2018-05" db="EMBL/GenBank/DDBJ databases">
        <title>Genomic Encyclopedia of Type Strains, Phase IV (KMG-IV): sequencing the most valuable type-strain genomes for metagenomic binning, comparative biology and taxonomic classification.</title>
        <authorList>
            <person name="Goeker M."/>
        </authorList>
    </citation>
    <scope>NUCLEOTIDE SEQUENCE [LARGE SCALE GENOMIC DNA]</scope>
    <source>
        <strain evidence="1 2">DSM 44717</strain>
    </source>
</reference>
<dbReference type="EMBL" id="QGTL01000022">
    <property type="protein sequence ID" value="PWV66941.1"/>
    <property type="molecule type" value="Genomic_DNA"/>
</dbReference>
<protein>
    <submittedName>
        <fullName evidence="1">Uncharacterized protein</fullName>
    </submittedName>
</protein>
<dbReference type="RefSeq" id="WP_186817368.1">
    <property type="nucleotide sequence ID" value="NZ_QGTL01000022.1"/>
</dbReference>
<dbReference type="Proteomes" id="UP000246410">
    <property type="component" value="Unassembled WGS sequence"/>
</dbReference>
<sequence>MTEEGAAQVTVEETLRWLHEEGLVRLAGLSGRMADAFAAYTIDVGTGSVSAHPAVGVGLASEVITLTADDLPNPVGSPKRLVAVGITDSQAVLVVDLAVANSVSINADRPVKTVRSWALQLLLNSEVTITTNSADLAIDASPRLRHSFIPGGGAAVVKVEDGRPPISSVALNASDDRPDHLDAALDGTGEMYLGARYWRLRRVLSIEDDVWDALVDRLVATGPHLTESAESPGDS</sequence>
<evidence type="ECO:0000313" key="1">
    <source>
        <dbReference type="EMBL" id="PWV66941.1"/>
    </source>
</evidence>
<evidence type="ECO:0000313" key="2">
    <source>
        <dbReference type="Proteomes" id="UP000246410"/>
    </source>
</evidence>
<accession>A0A317N0U0</accession>
<organism evidence="1 2">
    <name type="scientific">Nocardia neocaledoniensis</name>
    <dbReference type="NCBI Taxonomy" id="236511"/>
    <lineage>
        <taxon>Bacteria</taxon>
        <taxon>Bacillati</taxon>
        <taxon>Actinomycetota</taxon>
        <taxon>Actinomycetes</taxon>
        <taxon>Mycobacteriales</taxon>
        <taxon>Nocardiaceae</taxon>
        <taxon>Nocardia</taxon>
    </lineage>
</organism>
<dbReference type="AlphaFoldDB" id="A0A317N0U0"/>
<comment type="caution">
    <text evidence="1">The sequence shown here is derived from an EMBL/GenBank/DDBJ whole genome shotgun (WGS) entry which is preliminary data.</text>
</comment>
<name>A0A317N0U0_9NOCA</name>
<keyword evidence="2" id="KW-1185">Reference proteome</keyword>